<sequence>MPTVGGTGRHRRQLPHPGNINQDPRRRVSQQPFTDRNDPARKPQIARNDFPGVIIHAIG</sequence>
<organism evidence="2 3">
    <name type="scientific">Nakamurella antarctica</name>
    <dbReference type="NCBI Taxonomy" id="1902245"/>
    <lineage>
        <taxon>Bacteria</taxon>
        <taxon>Bacillati</taxon>
        <taxon>Actinomycetota</taxon>
        <taxon>Actinomycetes</taxon>
        <taxon>Nakamurellales</taxon>
        <taxon>Nakamurellaceae</taxon>
        <taxon>Nakamurella</taxon>
    </lineage>
</organism>
<evidence type="ECO:0000256" key="1">
    <source>
        <dbReference type="SAM" id="MobiDB-lite"/>
    </source>
</evidence>
<keyword evidence="3" id="KW-1185">Reference proteome</keyword>
<name>A0A3G8ZUS7_9ACTN</name>
<reference evidence="2 3" key="1">
    <citation type="submission" date="2018-11" db="EMBL/GenBank/DDBJ databases">
        <authorList>
            <person name="Da X."/>
        </authorList>
    </citation>
    <scope>NUCLEOTIDE SEQUENCE [LARGE SCALE GENOMIC DNA]</scope>
    <source>
        <strain evidence="2 3">S14-144</strain>
    </source>
</reference>
<evidence type="ECO:0000313" key="2">
    <source>
        <dbReference type="EMBL" id="AZI57776.1"/>
    </source>
</evidence>
<dbReference type="EMBL" id="CP034170">
    <property type="protein sequence ID" value="AZI57776.1"/>
    <property type="molecule type" value="Genomic_DNA"/>
</dbReference>
<proteinExistence type="predicted"/>
<dbReference type="KEGG" id="nak:EH165_06065"/>
<accession>A0A3G8ZUS7</accession>
<gene>
    <name evidence="2" type="ORF">EH165_06065</name>
</gene>
<protein>
    <submittedName>
        <fullName evidence="2">Uncharacterized protein</fullName>
    </submittedName>
</protein>
<feature type="region of interest" description="Disordered" evidence="1">
    <location>
        <begin position="1"/>
        <end position="59"/>
    </location>
</feature>
<dbReference type="RefSeq" id="WP_124798500.1">
    <property type="nucleotide sequence ID" value="NZ_CP034170.1"/>
</dbReference>
<dbReference type="Proteomes" id="UP000268084">
    <property type="component" value="Chromosome"/>
</dbReference>
<dbReference type="AlphaFoldDB" id="A0A3G8ZUS7"/>
<evidence type="ECO:0000313" key="3">
    <source>
        <dbReference type="Proteomes" id="UP000268084"/>
    </source>
</evidence>
<reference evidence="2 3" key="2">
    <citation type="submission" date="2018-12" db="EMBL/GenBank/DDBJ databases">
        <title>Nakamurella antarcticus sp. nov., isolated from Antarctica South Shetland Islands soil.</title>
        <authorList>
            <person name="Peng F."/>
        </authorList>
    </citation>
    <scope>NUCLEOTIDE SEQUENCE [LARGE SCALE GENOMIC DNA]</scope>
    <source>
        <strain evidence="2 3">S14-144</strain>
    </source>
</reference>